<evidence type="ECO:0000313" key="6">
    <source>
        <dbReference type="EMBL" id="GGA23945.1"/>
    </source>
</evidence>
<feature type="active site" description="Proton acceptor" evidence="4">
    <location>
        <position position="128"/>
    </location>
</feature>
<feature type="binding site" evidence="4">
    <location>
        <position position="194"/>
    </location>
    <ligand>
        <name>Zn(2+)</name>
        <dbReference type="ChEBI" id="CHEBI:29105"/>
    </ligand>
</feature>
<keyword evidence="2" id="KW-0808">Transferase</keyword>
<dbReference type="RefSeq" id="WP_188551581.1">
    <property type="nucleotide sequence ID" value="NZ_BMFY01000014.1"/>
</dbReference>
<dbReference type="SUPFAM" id="SSF52467">
    <property type="entry name" value="DHS-like NAD/FAD-binding domain"/>
    <property type="match status" value="1"/>
</dbReference>
<organism evidence="6 7">
    <name type="scientific">Sediminivirga luteola</name>
    <dbReference type="NCBI Taxonomy" id="1774748"/>
    <lineage>
        <taxon>Bacteria</taxon>
        <taxon>Bacillati</taxon>
        <taxon>Actinomycetota</taxon>
        <taxon>Actinomycetes</taxon>
        <taxon>Micrococcales</taxon>
        <taxon>Brevibacteriaceae</taxon>
        <taxon>Sediminivirga</taxon>
    </lineage>
</organism>
<dbReference type="GO" id="GO:0017136">
    <property type="term" value="F:histone deacetylase activity, NAD-dependent"/>
    <property type="evidence" value="ECO:0007669"/>
    <property type="project" value="TreeGrafter"/>
</dbReference>
<dbReference type="GO" id="GO:0070403">
    <property type="term" value="F:NAD+ binding"/>
    <property type="evidence" value="ECO:0007669"/>
    <property type="project" value="InterPro"/>
</dbReference>
<feature type="domain" description="Deacetylase sirtuin-type" evidence="5">
    <location>
        <begin position="14"/>
        <end position="305"/>
    </location>
</feature>
<dbReference type="InterPro" id="IPR029035">
    <property type="entry name" value="DHS-like_NAD/FAD-binding_dom"/>
</dbReference>
<dbReference type="Pfam" id="PF02146">
    <property type="entry name" value="SIR2"/>
    <property type="match status" value="1"/>
</dbReference>
<dbReference type="InterPro" id="IPR026591">
    <property type="entry name" value="Sirtuin_cat_small_dom_sf"/>
</dbReference>
<dbReference type="Proteomes" id="UP000616114">
    <property type="component" value="Unassembled WGS sequence"/>
</dbReference>
<evidence type="ECO:0000313" key="7">
    <source>
        <dbReference type="Proteomes" id="UP000616114"/>
    </source>
</evidence>
<gene>
    <name evidence="6" type="ORF">GCM10011333_28730</name>
</gene>
<dbReference type="PROSITE" id="PS50305">
    <property type="entry name" value="SIRTUIN"/>
    <property type="match status" value="1"/>
</dbReference>
<comment type="caution">
    <text evidence="6">The sequence shown here is derived from an EMBL/GenBank/DDBJ whole genome shotgun (WGS) entry which is preliminary data.</text>
</comment>
<dbReference type="AlphaFoldDB" id="A0A8J2U0B7"/>
<dbReference type="EMBL" id="BMFY01000014">
    <property type="protein sequence ID" value="GGA23945.1"/>
    <property type="molecule type" value="Genomic_DNA"/>
</dbReference>
<dbReference type="InterPro" id="IPR003000">
    <property type="entry name" value="Sirtuin"/>
</dbReference>
<dbReference type="PANTHER" id="PTHR11085">
    <property type="entry name" value="NAD-DEPENDENT PROTEIN DEACYLASE SIRTUIN-5, MITOCHONDRIAL-RELATED"/>
    <property type="match status" value="1"/>
</dbReference>
<evidence type="ECO:0000256" key="4">
    <source>
        <dbReference type="PROSITE-ProRule" id="PRU00236"/>
    </source>
</evidence>
<evidence type="ECO:0000256" key="3">
    <source>
        <dbReference type="ARBA" id="ARBA00023027"/>
    </source>
</evidence>
<dbReference type="EC" id="2.3.1.286" evidence="1"/>
<evidence type="ECO:0000256" key="1">
    <source>
        <dbReference type="ARBA" id="ARBA00012928"/>
    </source>
</evidence>
<name>A0A8J2U0B7_9MICO</name>
<accession>A0A8J2U0B7</accession>
<proteinExistence type="predicted"/>
<protein>
    <recommendedName>
        <fullName evidence="1">protein acetyllysine N-acetyltransferase</fullName>
        <ecNumber evidence="1">2.3.1.286</ecNumber>
    </recommendedName>
</protein>
<dbReference type="InterPro" id="IPR026590">
    <property type="entry name" value="Ssirtuin_cat_dom"/>
</dbReference>
<keyword evidence="3" id="KW-0520">NAD</keyword>
<reference evidence="6" key="1">
    <citation type="journal article" date="2014" name="Int. J. Syst. Evol. Microbiol.">
        <title>Complete genome sequence of Corynebacterium casei LMG S-19264T (=DSM 44701T), isolated from a smear-ripened cheese.</title>
        <authorList>
            <consortium name="US DOE Joint Genome Institute (JGI-PGF)"/>
            <person name="Walter F."/>
            <person name="Albersmeier A."/>
            <person name="Kalinowski J."/>
            <person name="Ruckert C."/>
        </authorList>
    </citation>
    <scope>NUCLEOTIDE SEQUENCE</scope>
    <source>
        <strain evidence="6">CGMCC 1.12785</strain>
    </source>
</reference>
<feature type="binding site" evidence="4">
    <location>
        <position position="191"/>
    </location>
    <ligand>
        <name>Zn(2+)</name>
        <dbReference type="ChEBI" id="CHEBI:29105"/>
    </ligand>
</feature>
<keyword evidence="7" id="KW-1185">Reference proteome</keyword>
<dbReference type="PANTHER" id="PTHR11085:SF10">
    <property type="entry name" value="NAD-DEPENDENT PROTEIN DEACYLASE SIRTUIN-5, MITOCHONDRIAL-RELATED"/>
    <property type="match status" value="1"/>
</dbReference>
<dbReference type="InterPro" id="IPR050134">
    <property type="entry name" value="NAD-dep_sirtuin_deacylases"/>
</dbReference>
<keyword evidence="4" id="KW-0862">Zinc</keyword>
<reference evidence="6" key="2">
    <citation type="submission" date="2020-09" db="EMBL/GenBank/DDBJ databases">
        <authorList>
            <person name="Sun Q."/>
            <person name="Zhou Y."/>
        </authorList>
    </citation>
    <scope>NUCLEOTIDE SEQUENCE</scope>
    <source>
        <strain evidence="6">CGMCC 1.12785</strain>
    </source>
</reference>
<dbReference type="Gene3D" id="3.40.50.1220">
    <property type="entry name" value="TPP-binding domain"/>
    <property type="match status" value="1"/>
</dbReference>
<evidence type="ECO:0000259" key="5">
    <source>
        <dbReference type="PROSITE" id="PS50305"/>
    </source>
</evidence>
<keyword evidence="4" id="KW-0479">Metal-binding</keyword>
<evidence type="ECO:0000256" key="2">
    <source>
        <dbReference type="ARBA" id="ARBA00022679"/>
    </source>
</evidence>
<feature type="binding site" evidence="4">
    <location>
        <position position="136"/>
    </location>
    <ligand>
        <name>Zn(2+)</name>
        <dbReference type="ChEBI" id="CHEBI:29105"/>
    </ligand>
</feature>
<dbReference type="Gene3D" id="3.30.1600.10">
    <property type="entry name" value="SIR2/SIRT2 'Small Domain"/>
    <property type="match status" value="1"/>
</dbReference>
<sequence>MAPVIRDPMAGIGWPLPRGGASDAYRLLDPARTTVITGAGISTDSGIPDYRSPGSPPRNPMTVQTFRSHERNRRHYWARAYVGWARHRVIQPNQGHRDLAVIDPAWTVTQNVDGLHAAAGSRRLIELHGALDRVVCLDCGTVFDRDWLQEELTRLNPGFLERLEISMTDVESNPDGDVELAQTAGFRIRDCAVCAGPLKPDVVYFGEAVPRERTAEAEAAIDATEAVLVLGSSLAVHSALKLVRRAVRAGKPLVIVTDGPTRADADADVRLVTRVGPFLAGWRRWLSQKGRTPVRMSVPARKVGA</sequence>
<feature type="binding site" evidence="4">
    <location>
        <position position="139"/>
    </location>
    <ligand>
        <name>Zn(2+)</name>
        <dbReference type="ChEBI" id="CHEBI:29105"/>
    </ligand>
</feature>
<dbReference type="GO" id="GO:0046872">
    <property type="term" value="F:metal ion binding"/>
    <property type="evidence" value="ECO:0007669"/>
    <property type="project" value="UniProtKB-KW"/>
</dbReference>